<keyword evidence="1" id="KW-0732">Signal</keyword>
<dbReference type="SUPFAM" id="SSF47473">
    <property type="entry name" value="EF-hand"/>
    <property type="match status" value="1"/>
</dbReference>
<dbReference type="Pfam" id="PF13405">
    <property type="entry name" value="EF-hand_6"/>
    <property type="match status" value="1"/>
</dbReference>
<reference evidence="3 4" key="1">
    <citation type="submission" date="2021-03" db="EMBL/GenBank/DDBJ databases">
        <title>Fibrella sp. HMF5405 genome sequencing and assembly.</title>
        <authorList>
            <person name="Kang H."/>
            <person name="Kim H."/>
            <person name="Bae S."/>
            <person name="Joh K."/>
        </authorList>
    </citation>
    <scope>NUCLEOTIDE SEQUENCE [LARGE SCALE GENOMIC DNA]</scope>
    <source>
        <strain evidence="3 4">HMF5405</strain>
    </source>
</reference>
<dbReference type="EMBL" id="JAFMYW010000002">
    <property type="protein sequence ID" value="MBO0948192.1"/>
    <property type="molecule type" value="Genomic_DNA"/>
</dbReference>
<comment type="caution">
    <text evidence="3">The sequence shown here is derived from an EMBL/GenBank/DDBJ whole genome shotgun (WGS) entry which is preliminary data.</text>
</comment>
<feature type="signal peptide" evidence="1">
    <location>
        <begin position="1"/>
        <end position="21"/>
    </location>
</feature>
<organism evidence="3 4">
    <name type="scientific">Fibrella forsythiae</name>
    <dbReference type="NCBI Taxonomy" id="2817061"/>
    <lineage>
        <taxon>Bacteria</taxon>
        <taxon>Pseudomonadati</taxon>
        <taxon>Bacteroidota</taxon>
        <taxon>Cytophagia</taxon>
        <taxon>Cytophagales</taxon>
        <taxon>Spirosomataceae</taxon>
        <taxon>Fibrella</taxon>
    </lineage>
</organism>
<gene>
    <name evidence="3" type="ORF">J2I46_06335</name>
</gene>
<protein>
    <recommendedName>
        <fullName evidence="2">EF-hand domain-containing protein</fullName>
    </recommendedName>
</protein>
<dbReference type="InterPro" id="IPR002048">
    <property type="entry name" value="EF_hand_dom"/>
</dbReference>
<evidence type="ECO:0000259" key="2">
    <source>
        <dbReference type="PROSITE" id="PS50222"/>
    </source>
</evidence>
<keyword evidence="4" id="KW-1185">Reference proteome</keyword>
<dbReference type="InterPro" id="IPR018247">
    <property type="entry name" value="EF_Hand_1_Ca_BS"/>
</dbReference>
<accession>A0ABS3JDX0</accession>
<dbReference type="PROSITE" id="PS51257">
    <property type="entry name" value="PROKAR_LIPOPROTEIN"/>
    <property type="match status" value="1"/>
</dbReference>
<name>A0ABS3JDX0_9BACT</name>
<evidence type="ECO:0000256" key="1">
    <source>
        <dbReference type="SAM" id="SignalP"/>
    </source>
</evidence>
<dbReference type="PROSITE" id="PS00018">
    <property type="entry name" value="EF_HAND_1"/>
    <property type="match status" value="1"/>
</dbReference>
<dbReference type="Gene3D" id="1.10.238.10">
    <property type="entry name" value="EF-hand"/>
    <property type="match status" value="1"/>
</dbReference>
<proteinExistence type="predicted"/>
<dbReference type="InterPro" id="IPR011992">
    <property type="entry name" value="EF-hand-dom_pair"/>
</dbReference>
<dbReference type="RefSeq" id="WP_207328157.1">
    <property type="nucleotide sequence ID" value="NZ_JAFMYW010000002.1"/>
</dbReference>
<feature type="chain" id="PRO_5046031448" description="EF-hand domain-containing protein" evidence="1">
    <location>
        <begin position="22"/>
        <end position="121"/>
    </location>
</feature>
<dbReference type="PROSITE" id="PS50222">
    <property type="entry name" value="EF_HAND_2"/>
    <property type="match status" value="1"/>
</dbReference>
<dbReference type="Proteomes" id="UP000664628">
    <property type="component" value="Unassembled WGS sequence"/>
</dbReference>
<sequence length="121" mass="12851">MKKNVLPVVAAAMALTFTACQTTDKVEPAVTVTDTDANSDELVSTVVNYLATPDNIGINSSFNNAQARSVKPSAAQIKSAFDVFDVDKSGQIAATEILQVLSKGGIKALEIDAKKTSERYR</sequence>
<evidence type="ECO:0000313" key="4">
    <source>
        <dbReference type="Proteomes" id="UP000664628"/>
    </source>
</evidence>
<evidence type="ECO:0000313" key="3">
    <source>
        <dbReference type="EMBL" id="MBO0948192.1"/>
    </source>
</evidence>
<feature type="domain" description="EF-hand" evidence="2">
    <location>
        <begin position="72"/>
        <end position="107"/>
    </location>
</feature>